<keyword evidence="1" id="KW-0472">Membrane</keyword>
<evidence type="ECO:0000313" key="4">
    <source>
        <dbReference type="Proteomes" id="UP001408356"/>
    </source>
</evidence>
<dbReference type="InterPro" id="IPR012312">
    <property type="entry name" value="Hemerythrin-like"/>
</dbReference>
<dbReference type="Pfam" id="PF01814">
    <property type="entry name" value="Hemerythrin"/>
    <property type="match status" value="1"/>
</dbReference>
<dbReference type="InterPro" id="IPR053206">
    <property type="entry name" value="Dimeric_xanthone_biosynth"/>
</dbReference>
<reference evidence="3 4" key="1">
    <citation type="journal article" date="2024" name="J. Plant Pathol.">
        <title>Sequence and assembly of the genome of Seiridium unicorne, isolate CBS 538.82, causal agent of cypress canker disease.</title>
        <authorList>
            <person name="Scali E."/>
            <person name="Rocca G.D."/>
            <person name="Danti R."/>
            <person name="Garbelotto M."/>
            <person name="Barberini S."/>
            <person name="Baroncelli R."/>
            <person name="Emiliani G."/>
        </authorList>
    </citation>
    <scope>NUCLEOTIDE SEQUENCE [LARGE SCALE GENOMIC DNA]</scope>
    <source>
        <strain evidence="3 4">BM-138-508</strain>
    </source>
</reference>
<keyword evidence="4" id="KW-1185">Reference proteome</keyword>
<accession>A0ABR2UPF9</accession>
<gene>
    <name evidence="3" type="ORF">SUNI508_01844</name>
</gene>
<evidence type="ECO:0000256" key="1">
    <source>
        <dbReference type="SAM" id="Phobius"/>
    </source>
</evidence>
<feature type="domain" description="Hemerythrin-like" evidence="2">
    <location>
        <begin position="76"/>
        <end position="196"/>
    </location>
</feature>
<feature type="transmembrane region" description="Helical" evidence="1">
    <location>
        <begin position="12"/>
        <end position="31"/>
    </location>
</feature>
<proteinExistence type="predicted"/>
<dbReference type="CDD" id="cd12108">
    <property type="entry name" value="Hr-like"/>
    <property type="match status" value="1"/>
</dbReference>
<dbReference type="Gene3D" id="1.20.120.520">
    <property type="entry name" value="nmb1532 protein domain like"/>
    <property type="match status" value="1"/>
</dbReference>
<comment type="caution">
    <text evidence="3">The sequence shown here is derived from an EMBL/GenBank/DDBJ whole genome shotgun (WGS) entry which is preliminary data.</text>
</comment>
<evidence type="ECO:0000313" key="3">
    <source>
        <dbReference type="EMBL" id="KAK9416427.1"/>
    </source>
</evidence>
<organism evidence="3 4">
    <name type="scientific">Seiridium unicorne</name>
    <dbReference type="NCBI Taxonomy" id="138068"/>
    <lineage>
        <taxon>Eukaryota</taxon>
        <taxon>Fungi</taxon>
        <taxon>Dikarya</taxon>
        <taxon>Ascomycota</taxon>
        <taxon>Pezizomycotina</taxon>
        <taxon>Sordariomycetes</taxon>
        <taxon>Xylariomycetidae</taxon>
        <taxon>Amphisphaeriales</taxon>
        <taxon>Sporocadaceae</taxon>
        <taxon>Seiridium</taxon>
    </lineage>
</organism>
<evidence type="ECO:0000259" key="2">
    <source>
        <dbReference type="Pfam" id="PF01814"/>
    </source>
</evidence>
<dbReference type="EMBL" id="JARVKF010000407">
    <property type="protein sequence ID" value="KAK9416427.1"/>
    <property type="molecule type" value="Genomic_DNA"/>
</dbReference>
<dbReference type="Proteomes" id="UP001408356">
    <property type="component" value="Unassembled WGS sequence"/>
</dbReference>
<sequence length="299" mass="33401">MEPPTKLKQPQRGLFSNPLFIAIPILIGLFFTRSPYMMTATTPAAGKPWADAPIKLITTPQYETKQTDIFTTGATHMALLHNAIFRGYNSIYQQAPHVKPADKSDFIGYALTWHKFVVSHHDDEEENLFTKVEAVLDDKTIWADTIKEHESFLGGLAQFQKYLTSLKSPSELDGVELQKVMASFQEPFDHHFHHEITTIASLKDHPNAPKPGSPEEATASATFKTWGKKTVTKAGTLDVVPFFLLNLDGTVEGGLWANWPPIPAPIKWGLTNIGGSWYGSWWKFSSCSNGQPKELYALE</sequence>
<name>A0ABR2UPF9_9PEZI</name>
<keyword evidence="1" id="KW-0812">Transmembrane</keyword>
<keyword evidence="1" id="KW-1133">Transmembrane helix</keyword>
<protein>
    <recommendedName>
        <fullName evidence="2">Hemerythrin-like domain-containing protein</fullName>
    </recommendedName>
</protein>
<dbReference type="PANTHER" id="PTHR38048:SF2">
    <property type="entry name" value="HEMERYTHRIN-LIKE DOMAIN-CONTAINING PROTEIN"/>
    <property type="match status" value="1"/>
</dbReference>
<dbReference type="PANTHER" id="PTHR38048">
    <property type="entry name" value="EXPRESSED PROTEIN"/>
    <property type="match status" value="1"/>
</dbReference>